<dbReference type="InterPro" id="IPR002110">
    <property type="entry name" value="Ankyrin_rpt"/>
</dbReference>
<evidence type="ECO:0000313" key="4">
    <source>
        <dbReference type="EMBL" id="EKE29161.1"/>
    </source>
</evidence>
<dbReference type="Gene3D" id="1.25.40.20">
    <property type="entry name" value="Ankyrin repeat-containing domain"/>
    <property type="match status" value="3"/>
</dbReference>
<evidence type="ECO:0000256" key="3">
    <source>
        <dbReference type="PROSITE-ProRule" id="PRU00023"/>
    </source>
</evidence>
<dbReference type="PROSITE" id="PS50088">
    <property type="entry name" value="ANK_REPEAT"/>
    <property type="match status" value="6"/>
</dbReference>
<dbReference type="Pfam" id="PF12796">
    <property type="entry name" value="Ank_2"/>
    <property type="match status" value="3"/>
</dbReference>
<feature type="repeat" description="ANK" evidence="3">
    <location>
        <begin position="160"/>
        <end position="193"/>
    </location>
</feature>
<organism evidence="4">
    <name type="scientific">uncultured bacterium</name>
    <name type="common">gcode 4</name>
    <dbReference type="NCBI Taxonomy" id="1234023"/>
    <lineage>
        <taxon>Bacteria</taxon>
        <taxon>environmental samples</taxon>
    </lineage>
</organism>
<keyword evidence="1" id="KW-0677">Repeat</keyword>
<dbReference type="InterPro" id="IPR036770">
    <property type="entry name" value="Ankyrin_rpt-contain_sf"/>
</dbReference>
<feature type="repeat" description="ANK" evidence="3">
    <location>
        <begin position="293"/>
        <end position="325"/>
    </location>
</feature>
<proteinExistence type="predicted"/>
<feature type="repeat" description="ANK" evidence="3">
    <location>
        <begin position="95"/>
        <end position="127"/>
    </location>
</feature>
<reference evidence="4" key="1">
    <citation type="journal article" date="2012" name="Science">
        <title>Fermentation, hydrogen, and sulfur metabolism in multiple uncultivated bacterial phyla.</title>
        <authorList>
            <person name="Wrighton K.C."/>
            <person name="Thomas B.C."/>
            <person name="Sharon I."/>
            <person name="Miller C.S."/>
            <person name="Castelle C.J."/>
            <person name="VerBerkmoes N.C."/>
            <person name="Wilkins M.J."/>
            <person name="Hettich R.L."/>
            <person name="Lipton M.S."/>
            <person name="Williams K.H."/>
            <person name="Long P.E."/>
            <person name="Banfield J.F."/>
        </authorList>
    </citation>
    <scope>NUCLEOTIDE SEQUENCE [LARGE SCALE GENOMIC DNA]</scope>
</reference>
<evidence type="ECO:0000256" key="1">
    <source>
        <dbReference type="ARBA" id="ARBA00022737"/>
    </source>
</evidence>
<protein>
    <submittedName>
        <fullName evidence="4">Ankyrin repeat protein</fullName>
    </submittedName>
</protein>
<feature type="repeat" description="ANK" evidence="3">
    <location>
        <begin position="227"/>
        <end position="259"/>
    </location>
</feature>
<dbReference type="SUPFAM" id="SSF48403">
    <property type="entry name" value="Ankyrin repeat"/>
    <property type="match status" value="1"/>
</dbReference>
<feature type="repeat" description="ANK" evidence="3">
    <location>
        <begin position="194"/>
        <end position="226"/>
    </location>
</feature>
<gene>
    <name evidence="4" type="ORF">ACD_2C00212G0001</name>
</gene>
<dbReference type="AlphaFoldDB" id="K2FDL1"/>
<sequence length="547" mass="63163">MKFTTENDFINSQWKIEIIQWILDKVKHEEIRQKVENKEVSAIKDIIENNYDVNQFLDSSNTTPLHFLAKLISCDPSHIYILLEKWAQIEARDLSWATPLHTASKNRNKEMLSILIEKGANIEAKDEAGRTPMHSASIGYAENLRILIEKGAYMESQENAWRTPLHLACCHGASSENIKLLLENGAKVNAVNKFLQTPLHLACLNSDTRISKLLLEGNAFIGARDWNWHTPLFLACRNKDEKLIKLLLEKGADANETIQGQTPLHMLIWEEGAYHIIDILLKSWADKEKKNKEWFAPLHIACKAWNMWIIELLVKQGAKVNVKDNNWNTPMHCIQSFQPKFYEFLIRNNASYLAKNNEGLSVFDMVMKKEKNIIKFLRILEETNKFILPEWADIKLINLAINNQDADLLRVLADNKVNLNRKGPDWIYFISKAYSQPKGAKLLKVFVNAGVPANVPYWSDQWLLIDIIFSNLPFKSESPDAKFKLFSKIYDSLSDNDKSEFIKKARSAYSNFPKELIKRIDDLFQITESDKYWSFFAKVSRLLNSSS</sequence>
<feature type="repeat" description="ANK" evidence="3">
    <location>
        <begin position="259"/>
        <end position="292"/>
    </location>
</feature>
<dbReference type="PANTHER" id="PTHR24198:SF165">
    <property type="entry name" value="ANKYRIN REPEAT-CONTAINING PROTEIN-RELATED"/>
    <property type="match status" value="1"/>
</dbReference>
<dbReference type="PROSITE" id="PS50297">
    <property type="entry name" value="ANK_REP_REGION"/>
    <property type="match status" value="5"/>
</dbReference>
<evidence type="ECO:0000256" key="2">
    <source>
        <dbReference type="ARBA" id="ARBA00023043"/>
    </source>
</evidence>
<dbReference type="SMART" id="SM00248">
    <property type="entry name" value="ANK"/>
    <property type="match status" value="8"/>
</dbReference>
<dbReference type="EMBL" id="AMFJ01000212">
    <property type="protein sequence ID" value="EKE29161.1"/>
    <property type="molecule type" value="Genomic_DNA"/>
</dbReference>
<dbReference type="Pfam" id="PF00023">
    <property type="entry name" value="Ank"/>
    <property type="match status" value="1"/>
</dbReference>
<dbReference type="PANTHER" id="PTHR24198">
    <property type="entry name" value="ANKYRIN REPEAT AND PROTEIN KINASE DOMAIN-CONTAINING PROTEIN"/>
    <property type="match status" value="1"/>
</dbReference>
<comment type="caution">
    <text evidence="4">The sequence shown here is derived from an EMBL/GenBank/DDBJ whole genome shotgun (WGS) entry which is preliminary data.</text>
</comment>
<accession>K2FDL1</accession>
<name>K2FDL1_9BACT</name>
<keyword evidence="2 3" id="KW-0040">ANK repeat</keyword>